<evidence type="ECO:0000313" key="1">
    <source>
        <dbReference type="EMBL" id="NNV55466.1"/>
    </source>
</evidence>
<keyword evidence="2" id="KW-1185">Reference proteome</keyword>
<sequence length="161" mass="18510">MAINNLGKTHITNAQIQAFDNALAVINSISIAITQNLNVGERKKFKRISEKNKLLINKVTDYHTNQPALQSPDVNWPEYDLDFADRKFADTRLFMLDGVIKMLTDFKMVHDYDNYTDALRDYDYTMYKQGNSPGFDAKRADIRQFFPNTGSKKNKVPPKTP</sequence>
<comment type="caution">
    <text evidence="1">The sequence shown here is derived from an EMBL/GenBank/DDBJ whole genome shotgun (WGS) entry which is preliminary data.</text>
</comment>
<protein>
    <submittedName>
        <fullName evidence="1">Uncharacterized protein</fullName>
    </submittedName>
</protein>
<dbReference type="RefSeq" id="WP_171607391.1">
    <property type="nucleotide sequence ID" value="NZ_WHPF01000005.1"/>
</dbReference>
<organism evidence="1 2">
    <name type="scientific">Limnovirga soli</name>
    <dbReference type="NCBI Taxonomy" id="2656915"/>
    <lineage>
        <taxon>Bacteria</taxon>
        <taxon>Pseudomonadati</taxon>
        <taxon>Bacteroidota</taxon>
        <taxon>Chitinophagia</taxon>
        <taxon>Chitinophagales</taxon>
        <taxon>Chitinophagaceae</taxon>
        <taxon>Limnovirga</taxon>
    </lineage>
</organism>
<dbReference type="EMBL" id="WHPF01000005">
    <property type="protein sequence ID" value="NNV55466.1"/>
    <property type="molecule type" value="Genomic_DNA"/>
</dbReference>
<evidence type="ECO:0000313" key="2">
    <source>
        <dbReference type="Proteomes" id="UP000598971"/>
    </source>
</evidence>
<dbReference type="AlphaFoldDB" id="A0A8J8FCD5"/>
<dbReference type="Proteomes" id="UP000598971">
    <property type="component" value="Unassembled WGS sequence"/>
</dbReference>
<proteinExistence type="predicted"/>
<gene>
    <name evidence="1" type="ORF">GD597_08360</name>
</gene>
<name>A0A8J8FCD5_9BACT</name>
<accession>A0A8J8FCD5</accession>
<reference evidence="1" key="1">
    <citation type="submission" date="2019-10" db="EMBL/GenBank/DDBJ databases">
        <title>Draft genome sequence of Panacibacter sp. KCS-6.</title>
        <authorList>
            <person name="Yim K.J."/>
        </authorList>
    </citation>
    <scope>NUCLEOTIDE SEQUENCE</scope>
    <source>
        <strain evidence="1">KCS-6</strain>
    </source>
</reference>